<sequence>MLVLSRNRNQPQIINPSSVETSPAEAAPSGDGQRDKEKTIAET</sequence>
<evidence type="ECO:0000256" key="1">
    <source>
        <dbReference type="SAM" id="MobiDB-lite"/>
    </source>
</evidence>
<protein>
    <submittedName>
        <fullName evidence="2">Uncharacterized protein</fullName>
    </submittedName>
</protein>
<evidence type="ECO:0000313" key="3">
    <source>
        <dbReference type="Proteomes" id="UP000265520"/>
    </source>
</evidence>
<evidence type="ECO:0000313" key="2">
    <source>
        <dbReference type="EMBL" id="MCI41211.1"/>
    </source>
</evidence>
<dbReference type="EMBL" id="LXQA010289336">
    <property type="protein sequence ID" value="MCI41211.1"/>
    <property type="molecule type" value="Genomic_DNA"/>
</dbReference>
<reference evidence="2 3" key="1">
    <citation type="journal article" date="2018" name="Front. Plant Sci.">
        <title>Red Clover (Trifolium pratense) and Zigzag Clover (T. medium) - A Picture of Genomic Similarities and Differences.</title>
        <authorList>
            <person name="Dluhosova J."/>
            <person name="Istvanek J."/>
            <person name="Nedelnik J."/>
            <person name="Repkova J."/>
        </authorList>
    </citation>
    <scope>NUCLEOTIDE SEQUENCE [LARGE SCALE GENOMIC DNA]</scope>
    <source>
        <strain evidence="3">cv. 10/8</strain>
        <tissue evidence="2">Leaf</tissue>
    </source>
</reference>
<dbReference type="Proteomes" id="UP000265520">
    <property type="component" value="Unassembled WGS sequence"/>
</dbReference>
<keyword evidence="3" id="KW-1185">Reference proteome</keyword>
<dbReference type="AlphaFoldDB" id="A0A392RX49"/>
<accession>A0A392RX49</accession>
<proteinExistence type="predicted"/>
<organism evidence="2 3">
    <name type="scientific">Trifolium medium</name>
    <dbReference type="NCBI Taxonomy" id="97028"/>
    <lineage>
        <taxon>Eukaryota</taxon>
        <taxon>Viridiplantae</taxon>
        <taxon>Streptophyta</taxon>
        <taxon>Embryophyta</taxon>
        <taxon>Tracheophyta</taxon>
        <taxon>Spermatophyta</taxon>
        <taxon>Magnoliopsida</taxon>
        <taxon>eudicotyledons</taxon>
        <taxon>Gunneridae</taxon>
        <taxon>Pentapetalae</taxon>
        <taxon>rosids</taxon>
        <taxon>fabids</taxon>
        <taxon>Fabales</taxon>
        <taxon>Fabaceae</taxon>
        <taxon>Papilionoideae</taxon>
        <taxon>50 kb inversion clade</taxon>
        <taxon>NPAAA clade</taxon>
        <taxon>Hologalegina</taxon>
        <taxon>IRL clade</taxon>
        <taxon>Trifolieae</taxon>
        <taxon>Trifolium</taxon>
    </lineage>
</organism>
<comment type="caution">
    <text evidence="2">The sequence shown here is derived from an EMBL/GenBank/DDBJ whole genome shotgun (WGS) entry which is preliminary data.</text>
</comment>
<feature type="region of interest" description="Disordered" evidence="1">
    <location>
        <begin position="1"/>
        <end position="43"/>
    </location>
</feature>
<feature type="compositionally biased region" description="Polar residues" evidence="1">
    <location>
        <begin position="1"/>
        <end position="21"/>
    </location>
</feature>
<feature type="non-terminal residue" evidence="2">
    <location>
        <position position="43"/>
    </location>
</feature>
<feature type="compositionally biased region" description="Basic and acidic residues" evidence="1">
    <location>
        <begin position="32"/>
        <end position="43"/>
    </location>
</feature>
<name>A0A392RX49_9FABA</name>